<evidence type="ECO:0000313" key="2">
    <source>
        <dbReference type="Proteomes" id="UP001370490"/>
    </source>
</evidence>
<proteinExistence type="predicted"/>
<evidence type="ECO:0000313" key="1">
    <source>
        <dbReference type="EMBL" id="KAK6943811.1"/>
    </source>
</evidence>
<name>A0AAN8W9G1_9MAGN</name>
<dbReference type="Proteomes" id="UP001370490">
    <property type="component" value="Unassembled WGS sequence"/>
</dbReference>
<organism evidence="1 2">
    <name type="scientific">Dillenia turbinata</name>
    <dbReference type="NCBI Taxonomy" id="194707"/>
    <lineage>
        <taxon>Eukaryota</taxon>
        <taxon>Viridiplantae</taxon>
        <taxon>Streptophyta</taxon>
        <taxon>Embryophyta</taxon>
        <taxon>Tracheophyta</taxon>
        <taxon>Spermatophyta</taxon>
        <taxon>Magnoliopsida</taxon>
        <taxon>eudicotyledons</taxon>
        <taxon>Gunneridae</taxon>
        <taxon>Pentapetalae</taxon>
        <taxon>Dilleniales</taxon>
        <taxon>Dilleniaceae</taxon>
        <taxon>Dillenia</taxon>
    </lineage>
</organism>
<gene>
    <name evidence="1" type="ORF">RJ641_024913</name>
</gene>
<accession>A0AAN8W9G1</accession>
<dbReference type="EMBL" id="JBAMMX010000003">
    <property type="protein sequence ID" value="KAK6943811.1"/>
    <property type="molecule type" value="Genomic_DNA"/>
</dbReference>
<protein>
    <submittedName>
        <fullName evidence="1">Uncharacterized protein</fullName>
    </submittedName>
</protein>
<reference evidence="1 2" key="1">
    <citation type="submission" date="2023-12" db="EMBL/GenBank/DDBJ databases">
        <title>A high-quality genome assembly for Dillenia turbinata (Dilleniales).</title>
        <authorList>
            <person name="Chanderbali A."/>
        </authorList>
    </citation>
    <scope>NUCLEOTIDE SEQUENCE [LARGE SCALE GENOMIC DNA]</scope>
    <source>
        <strain evidence="1">LSX21</strain>
        <tissue evidence="1">Leaf</tissue>
    </source>
</reference>
<comment type="caution">
    <text evidence="1">The sequence shown here is derived from an EMBL/GenBank/DDBJ whole genome shotgun (WGS) entry which is preliminary data.</text>
</comment>
<sequence length="304" mass="34066">MGFENSVFVGDKIICDWRFMSSPKDVSEMDTTWIGSFTWRRTPLTRFALHVMEYTVCIDVESHQHFWLTPTKDFVIILTYHLITSAVTTTTASSVLIPLFGSFPSNKSFKSCCILGIQVLPPTSTISSMSDVFKQASCNAHLTGLSVFLNSSIFSSSNFALGFYFHSDFVPATQYSLSSLTFPTKLPQSLVIFTDISMVLFSYQLDKIIHNISIKVLSSQVGISTCSAYLKNTIINGQNTHIKCTTTKIINNLTYKALAVCECDPRWSNSITLIIRNNLDLTITICSHTRVCCSKIYTYYSVNI</sequence>
<keyword evidence="2" id="KW-1185">Reference proteome</keyword>
<dbReference type="AlphaFoldDB" id="A0AAN8W9G1"/>